<accession>B8AUG8</accession>
<dbReference type="HOGENOM" id="CLU_2816984_0_0_1"/>
<proteinExistence type="predicted"/>
<dbReference type="AlphaFoldDB" id="B8AUG8"/>
<keyword evidence="2" id="KW-1185">Reference proteome</keyword>
<evidence type="ECO:0000313" key="1">
    <source>
        <dbReference type="EMBL" id="EEC78028.1"/>
    </source>
</evidence>
<protein>
    <submittedName>
        <fullName evidence="1">Uncharacterized protein</fullName>
    </submittedName>
</protein>
<dbReference type="Proteomes" id="UP000007015">
    <property type="component" value="Chromosome 4"/>
</dbReference>
<sequence length="67" mass="7082">MERDAAQVSARHFLEHMVHGGGTVMFRTPEDLHRSTRVPGDGQAPYGWPLASAGSGSTAMRALFGGG</sequence>
<evidence type="ECO:0000313" key="2">
    <source>
        <dbReference type="Proteomes" id="UP000007015"/>
    </source>
</evidence>
<gene>
    <name evidence="1" type="ORF">OsI_17458</name>
</gene>
<dbReference type="Gramene" id="BGIOSGA014326-TA">
    <property type="protein sequence ID" value="BGIOSGA014326-PA"/>
    <property type="gene ID" value="BGIOSGA014326"/>
</dbReference>
<name>B8AUG8_ORYSI</name>
<organism evidence="1 2">
    <name type="scientific">Oryza sativa subsp. indica</name>
    <name type="common">Rice</name>
    <dbReference type="NCBI Taxonomy" id="39946"/>
    <lineage>
        <taxon>Eukaryota</taxon>
        <taxon>Viridiplantae</taxon>
        <taxon>Streptophyta</taxon>
        <taxon>Embryophyta</taxon>
        <taxon>Tracheophyta</taxon>
        <taxon>Spermatophyta</taxon>
        <taxon>Magnoliopsida</taxon>
        <taxon>Liliopsida</taxon>
        <taxon>Poales</taxon>
        <taxon>Poaceae</taxon>
        <taxon>BOP clade</taxon>
        <taxon>Oryzoideae</taxon>
        <taxon>Oryzeae</taxon>
        <taxon>Oryzinae</taxon>
        <taxon>Oryza</taxon>
        <taxon>Oryza sativa</taxon>
    </lineage>
</organism>
<dbReference type="EMBL" id="CM000129">
    <property type="protein sequence ID" value="EEC78028.1"/>
    <property type="molecule type" value="Genomic_DNA"/>
</dbReference>
<reference evidence="1 2" key="1">
    <citation type="journal article" date="2005" name="PLoS Biol.">
        <title>The genomes of Oryza sativa: a history of duplications.</title>
        <authorList>
            <person name="Yu J."/>
            <person name="Wang J."/>
            <person name="Lin W."/>
            <person name="Li S."/>
            <person name="Li H."/>
            <person name="Zhou J."/>
            <person name="Ni P."/>
            <person name="Dong W."/>
            <person name="Hu S."/>
            <person name="Zeng C."/>
            <person name="Zhang J."/>
            <person name="Zhang Y."/>
            <person name="Li R."/>
            <person name="Xu Z."/>
            <person name="Li S."/>
            <person name="Li X."/>
            <person name="Zheng H."/>
            <person name="Cong L."/>
            <person name="Lin L."/>
            <person name="Yin J."/>
            <person name="Geng J."/>
            <person name="Li G."/>
            <person name="Shi J."/>
            <person name="Liu J."/>
            <person name="Lv H."/>
            <person name="Li J."/>
            <person name="Wang J."/>
            <person name="Deng Y."/>
            <person name="Ran L."/>
            <person name="Shi X."/>
            <person name="Wang X."/>
            <person name="Wu Q."/>
            <person name="Li C."/>
            <person name="Ren X."/>
            <person name="Wang J."/>
            <person name="Wang X."/>
            <person name="Li D."/>
            <person name="Liu D."/>
            <person name="Zhang X."/>
            <person name="Ji Z."/>
            <person name="Zhao W."/>
            <person name="Sun Y."/>
            <person name="Zhang Z."/>
            <person name="Bao J."/>
            <person name="Han Y."/>
            <person name="Dong L."/>
            <person name="Ji J."/>
            <person name="Chen P."/>
            <person name="Wu S."/>
            <person name="Liu J."/>
            <person name="Xiao Y."/>
            <person name="Bu D."/>
            <person name="Tan J."/>
            <person name="Yang L."/>
            <person name="Ye C."/>
            <person name="Zhang J."/>
            <person name="Xu J."/>
            <person name="Zhou Y."/>
            <person name="Yu Y."/>
            <person name="Zhang B."/>
            <person name="Zhuang S."/>
            <person name="Wei H."/>
            <person name="Liu B."/>
            <person name="Lei M."/>
            <person name="Yu H."/>
            <person name="Li Y."/>
            <person name="Xu H."/>
            <person name="Wei S."/>
            <person name="He X."/>
            <person name="Fang L."/>
            <person name="Zhang Z."/>
            <person name="Zhang Y."/>
            <person name="Huang X."/>
            <person name="Su Z."/>
            <person name="Tong W."/>
            <person name="Li J."/>
            <person name="Tong Z."/>
            <person name="Li S."/>
            <person name="Ye J."/>
            <person name="Wang L."/>
            <person name="Fang L."/>
            <person name="Lei T."/>
            <person name="Chen C."/>
            <person name="Chen H."/>
            <person name="Xu Z."/>
            <person name="Li H."/>
            <person name="Huang H."/>
            <person name="Zhang F."/>
            <person name="Xu H."/>
            <person name="Li N."/>
            <person name="Zhao C."/>
            <person name="Li S."/>
            <person name="Dong L."/>
            <person name="Huang Y."/>
            <person name="Li L."/>
            <person name="Xi Y."/>
            <person name="Qi Q."/>
            <person name="Li W."/>
            <person name="Zhang B."/>
            <person name="Hu W."/>
            <person name="Zhang Y."/>
            <person name="Tian X."/>
            <person name="Jiao Y."/>
            <person name="Liang X."/>
            <person name="Jin J."/>
            <person name="Gao L."/>
            <person name="Zheng W."/>
            <person name="Hao B."/>
            <person name="Liu S."/>
            <person name="Wang W."/>
            <person name="Yuan L."/>
            <person name="Cao M."/>
            <person name="McDermott J."/>
            <person name="Samudrala R."/>
            <person name="Wang J."/>
            <person name="Wong G.K."/>
            <person name="Yang H."/>
        </authorList>
    </citation>
    <scope>NUCLEOTIDE SEQUENCE [LARGE SCALE GENOMIC DNA]</scope>
    <source>
        <strain evidence="2">cv. 93-11</strain>
    </source>
</reference>